<dbReference type="EMBL" id="FWWY01000001">
    <property type="protein sequence ID" value="SMC04963.1"/>
    <property type="molecule type" value="Genomic_DNA"/>
</dbReference>
<evidence type="ECO:0000313" key="7">
    <source>
        <dbReference type="EMBL" id="SMC04963.1"/>
    </source>
</evidence>
<dbReference type="GO" id="GO:0065003">
    <property type="term" value="P:protein-containing complex assembly"/>
    <property type="evidence" value="ECO:0007669"/>
    <property type="project" value="InterPro"/>
</dbReference>
<dbReference type="InterPro" id="IPR012406">
    <property type="entry name" value="UreE"/>
</dbReference>
<keyword evidence="3 5" id="KW-0533">Nickel</keyword>
<dbReference type="InterPro" id="IPR004029">
    <property type="entry name" value="UreE_N"/>
</dbReference>
<dbReference type="Gene3D" id="2.60.260.20">
    <property type="entry name" value="Urease metallochaperone UreE, N-terminal domain"/>
    <property type="match status" value="1"/>
</dbReference>
<evidence type="ECO:0000256" key="1">
    <source>
        <dbReference type="ARBA" id="ARBA00004496"/>
    </source>
</evidence>
<dbReference type="GO" id="GO:0016151">
    <property type="term" value="F:nickel cation binding"/>
    <property type="evidence" value="ECO:0007669"/>
    <property type="project" value="UniProtKB-UniRule"/>
</dbReference>
<evidence type="ECO:0000256" key="2">
    <source>
        <dbReference type="ARBA" id="ARBA00022490"/>
    </source>
</evidence>
<dbReference type="SUPFAM" id="SSF69737">
    <property type="entry name" value="Urease metallochaperone UreE, C-terminal domain"/>
    <property type="match status" value="1"/>
</dbReference>
<accession>A0A1W1WGV3</accession>
<dbReference type="STRING" id="28034.BFX07_02335"/>
<protein>
    <recommendedName>
        <fullName evidence="5">Urease accessory protein UreE</fullName>
    </recommendedName>
</protein>
<name>A0A1W1WGV3_SULTA</name>
<dbReference type="GO" id="GO:0051082">
    <property type="term" value="F:unfolded protein binding"/>
    <property type="evidence" value="ECO:0007669"/>
    <property type="project" value="UniProtKB-UniRule"/>
</dbReference>
<dbReference type="GO" id="GO:0006457">
    <property type="term" value="P:protein folding"/>
    <property type="evidence" value="ECO:0007669"/>
    <property type="project" value="InterPro"/>
</dbReference>
<dbReference type="SUPFAM" id="SSF69287">
    <property type="entry name" value="Urease metallochaperone UreE, N-terminal domain"/>
    <property type="match status" value="1"/>
</dbReference>
<proteinExistence type="inferred from homology"/>
<dbReference type="AlphaFoldDB" id="A0A1W1WGV3"/>
<dbReference type="OrthoDB" id="9810882at2"/>
<evidence type="ECO:0000256" key="5">
    <source>
        <dbReference type="HAMAP-Rule" id="MF_00822"/>
    </source>
</evidence>
<organism evidence="7 8">
    <name type="scientific">Sulfobacillus thermosulfidooxidans (strain DSM 9293 / VKM B-1269 / AT-1)</name>
    <dbReference type="NCBI Taxonomy" id="929705"/>
    <lineage>
        <taxon>Bacteria</taxon>
        <taxon>Bacillati</taxon>
        <taxon>Bacillota</taxon>
        <taxon>Clostridia</taxon>
        <taxon>Eubacteriales</taxon>
        <taxon>Clostridiales Family XVII. Incertae Sedis</taxon>
        <taxon>Sulfobacillus</taxon>
    </lineage>
</organism>
<dbReference type="Pfam" id="PF02814">
    <property type="entry name" value="UreE_N"/>
    <property type="match status" value="1"/>
</dbReference>
<dbReference type="GO" id="GO:0005737">
    <property type="term" value="C:cytoplasm"/>
    <property type="evidence" value="ECO:0007669"/>
    <property type="project" value="UniProtKB-SubCell"/>
</dbReference>
<dbReference type="SMART" id="SM00988">
    <property type="entry name" value="UreE_N"/>
    <property type="match status" value="1"/>
</dbReference>
<comment type="subcellular location">
    <subcellularLocation>
        <location evidence="1 5">Cytoplasm</location>
    </subcellularLocation>
</comment>
<evidence type="ECO:0000313" key="8">
    <source>
        <dbReference type="Proteomes" id="UP000192660"/>
    </source>
</evidence>
<dbReference type="GO" id="GO:0019627">
    <property type="term" value="P:urea metabolic process"/>
    <property type="evidence" value="ECO:0007669"/>
    <property type="project" value="InterPro"/>
</dbReference>
<dbReference type="HAMAP" id="MF_00822">
    <property type="entry name" value="UreE"/>
    <property type="match status" value="1"/>
</dbReference>
<dbReference type="InterPro" id="IPR036118">
    <property type="entry name" value="UreE_N_sf"/>
</dbReference>
<reference evidence="8" key="1">
    <citation type="submission" date="2017-04" db="EMBL/GenBank/DDBJ databases">
        <authorList>
            <person name="Varghese N."/>
            <person name="Submissions S."/>
        </authorList>
    </citation>
    <scope>NUCLEOTIDE SEQUENCE [LARGE SCALE GENOMIC DNA]</scope>
    <source>
        <strain evidence="8">DSM 9293</strain>
    </source>
</reference>
<evidence type="ECO:0000256" key="4">
    <source>
        <dbReference type="ARBA" id="ARBA00023186"/>
    </source>
</evidence>
<dbReference type="Proteomes" id="UP000192660">
    <property type="component" value="Unassembled WGS sequence"/>
</dbReference>
<dbReference type="PIRSF" id="PIRSF036402">
    <property type="entry name" value="Ureas_acces_UreE"/>
    <property type="match status" value="1"/>
</dbReference>
<gene>
    <name evidence="5" type="primary">ureE</name>
    <name evidence="7" type="ORF">SAMN00768000_1942</name>
</gene>
<comment type="similarity">
    <text evidence="5">Belongs to the UreE family.</text>
</comment>
<keyword evidence="8" id="KW-1185">Reference proteome</keyword>
<dbReference type="InterPro" id="IPR007864">
    <property type="entry name" value="UreE_C_dom"/>
</dbReference>
<keyword evidence="2 5" id="KW-0963">Cytoplasm</keyword>
<evidence type="ECO:0000259" key="6">
    <source>
        <dbReference type="SMART" id="SM00988"/>
    </source>
</evidence>
<evidence type="ECO:0000256" key="3">
    <source>
        <dbReference type="ARBA" id="ARBA00022596"/>
    </source>
</evidence>
<comment type="function">
    <text evidence="5">Involved in urease metallocenter assembly. Binds nickel. Probably functions as a nickel donor during metallocenter assembly.</text>
</comment>
<sequence length="154" mass="17933">MQTLTINQVLRRYNATTDTKLTEWIDMDVDQCEKTRWKAITNLGRVVIIDLPRHVRISHEDVVYEDDGRVIVARVKPHWVLVMKPKTFHEMGSLCYHIGNLHQPCLVQEQEVFTPNEEFLKSLADSLSVSYSLEERILPQGFATKSRSQHVHHV</sequence>
<dbReference type="RefSeq" id="WP_081503386.1">
    <property type="nucleotide sequence ID" value="NZ_FWWY01000001.1"/>
</dbReference>
<feature type="domain" description="UreE urease accessory N-terminal" evidence="6">
    <location>
        <begin position="6"/>
        <end position="71"/>
    </location>
</feature>
<keyword evidence="4 5" id="KW-0143">Chaperone</keyword>
<dbReference type="Gene3D" id="3.30.70.790">
    <property type="entry name" value="UreE, C-terminal domain"/>
    <property type="match status" value="1"/>
</dbReference>
<dbReference type="Pfam" id="PF05194">
    <property type="entry name" value="UreE_C"/>
    <property type="match status" value="1"/>
</dbReference>